<dbReference type="RefSeq" id="WP_183933033.1">
    <property type="nucleotide sequence ID" value="NZ_JACICF010000001.1"/>
</dbReference>
<keyword evidence="3" id="KW-1185">Reference proteome</keyword>
<sequence length="271" mass="29120">MPHHDLLPEHGRRVAERRSGSAELVDVALHKAIEEDAISILFQPQIEPASGRVIAVEALARWEGGAGPLFERARRAGLEKCVSRSVQDKAMRRAARWTGALAEVGLSINLLPCEFAGDEMIDDLLARLKKSGLAPSRLTVEIVENSLVADPKAAANRLSRLREAGVSIAIDDFGTGYSSLAYLTSLPIDCLKIDRGLITDIVGGSRDRIVVRAMIHLAHELGLDVVVEGVESAAQLELIASWGGDLYQGFLGAEALNEEELGRFVSASLAA</sequence>
<dbReference type="InterPro" id="IPR001633">
    <property type="entry name" value="EAL_dom"/>
</dbReference>
<feature type="domain" description="EAL" evidence="1">
    <location>
        <begin position="22"/>
        <end position="269"/>
    </location>
</feature>
<comment type="caution">
    <text evidence="2">The sequence shown here is derived from an EMBL/GenBank/DDBJ whole genome shotgun (WGS) entry which is preliminary data.</text>
</comment>
<protein>
    <submittedName>
        <fullName evidence="2">EAL domain-containing protein (Putative c-di-GMP-specific phosphodiesterase class I)</fullName>
    </submittedName>
</protein>
<dbReference type="AlphaFoldDB" id="A0A839Z1U4"/>
<accession>A0A839Z1U4</accession>
<dbReference type="GO" id="GO:0071111">
    <property type="term" value="F:cyclic-guanylate-specific phosphodiesterase activity"/>
    <property type="evidence" value="ECO:0007669"/>
    <property type="project" value="InterPro"/>
</dbReference>
<dbReference type="PANTHER" id="PTHR33121">
    <property type="entry name" value="CYCLIC DI-GMP PHOSPHODIESTERASE PDEF"/>
    <property type="match status" value="1"/>
</dbReference>
<name>A0A839Z1U4_9SPHN</name>
<dbReference type="Gene3D" id="3.20.20.450">
    <property type="entry name" value="EAL domain"/>
    <property type="match status" value="1"/>
</dbReference>
<dbReference type="PANTHER" id="PTHR33121:SF70">
    <property type="entry name" value="SIGNALING PROTEIN YKOW"/>
    <property type="match status" value="1"/>
</dbReference>
<dbReference type="SMART" id="SM00052">
    <property type="entry name" value="EAL"/>
    <property type="match status" value="1"/>
</dbReference>
<dbReference type="Pfam" id="PF00563">
    <property type="entry name" value="EAL"/>
    <property type="match status" value="1"/>
</dbReference>
<gene>
    <name evidence="2" type="ORF">FHS50_000726</name>
</gene>
<dbReference type="InterPro" id="IPR035919">
    <property type="entry name" value="EAL_sf"/>
</dbReference>
<dbReference type="CDD" id="cd01948">
    <property type="entry name" value="EAL"/>
    <property type="match status" value="1"/>
</dbReference>
<reference evidence="2 3" key="1">
    <citation type="submission" date="2020-08" db="EMBL/GenBank/DDBJ databases">
        <title>Genomic Encyclopedia of Type Strains, Phase IV (KMG-IV): sequencing the most valuable type-strain genomes for metagenomic binning, comparative biology and taxonomic classification.</title>
        <authorList>
            <person name="Goeker M."/>
        </authorList>
    </citation>
    <scope>NUCLEOTIDE SEQUENCE [LARGE SCALE GENOMIC DNA]</scope>
    <source>
        <strain evidence="2 3">DSM 24194</strain>
    </source>
</reference>
<dbReference type="SUPFAM" id="SSF141868">
    <property type="entry name" value="EAL domain-like"/>
    <property type="match status" value="1"/>
</dbReference>
<organism evidence="2 3">
    <name type="scientific">Sphingomicrobium lutaoense</name>
    <dbReference type="NCBI Taxonomy" id="515949"/>
    <lineage>
        <taxon>Bacteria</taxon>
        <taxon>Pseudomonadati</taxon>
        <taxon>Pseudomonadota</taxon>
        <taxon>Alphaproteobacteria</taxon>
        <taxon>Sphingomonadales</taxon>
        <taxon>Sphingomonadaceae</taxon>
        <taxon>Sphingomicrobium</taxon>
    </lineage>
</organism>
<dbReference type="Proteomes" id="UP000578569">
    <property type="component" value="Unassembled WGS sequence"/>
</dbReference>
<proteinExistence type="predicted"/>
<dbReference type="EMBL" id="JACICF010000001">
    <property type="protein sequence ID" value="MBB3763703.1"/>
    <property type="molecule type" value="Genomic_DNA"/>
</dbReference>
<dbReference type="InterPro" id="IPR050706">
    <property type="entry name" value="Cyclic-di-GMP_PDE-like"/>
</dbReference>
<evidence type="ECO:0000259" key="1">
    <source>
        <dbReference type="PROSITE" id="PS50883"/>
    </source>
</evidence>
<dbReference type="PROSITE" id="PS50883">
    <property type="entry name" value="EAL"/>
    <property type="match status" value="1"/>
</dbReference>
<evidence type="ECO:0000313" key="3">
    <source>
        <dbReference type="Proteomes" id="UP000578569"/>
    </source>
</evidence>
<evidence type="ECO:0000313" key="2">
    <source>
        <dbReference type="EMBL" id="MBB3763703.1"/>
    </source>
</evidence>